<keyword evidence="1" id="KW-0677">Repeat</keyword>
<dbReference type="Gene3D" id="1.25.40.10">
    <property type="entry name" value="Tetratricopeptide repeat domain"/>
    <property type="match status" value="1"/>
</dbReference>
<feature type="region of interest" description="Disordered" evidence="3">
    <location>
        <begin position="1"/>
        <end position="77"/>
    </location>
</feature>
<organism evidence="4">
    <name type="scientific">Spumella elongata</name>
    <dbReference type="NCBI Taxonomy" id="89044"/>
    <lineage>
        <taxon>Eukaryota</taxon>
        <taxon>Sar</taxon>
        <taxon>Stramenopiles</taxon>
        <taxon>Ochrophyta</taxon>
        <taxon>Chrysophyceae</taxon>
        <taxon>Chromulinales</taxon>
        <taxon>Chromulinaceae</taxon>
        <taxon>Spumella</taxon>
    </lineage>
</organism>
<reference evidence="4" key="1">
    <citation type="submission" date="2021-01" db="EMBL/GenBank/DDBJ databases">
        <authorList>
            <person name="Corre E."/>
            <person name="Pelletier E."/>
            <person name="Niang G."/>
            <person name="Scheremetjew M."/>
            <person name="Finn R."/>
            <person name="Kale V."/>
            <person name="Holt S."/>
            <person name="Cochrane G."/>
            <person name="Meng A."/>
            <person name="Brown T."/>
            <person name="Cohen L."/>
        </authorList>
    </citation>
    <scope>NUCLEOTIDE SEQUENCE</scope>
    <source>
        <strain evidence="4">CCAP 955/1</strain>
    </source>
</reference>
<dbReference type="SUPFAM" id="SSF48452">
    <property type="entry name" value="TPR-like"/>
    <property type="match status" value="1"/>
</dbReference>
<evidence type="ECO:0000256" key="1">
    <source>
        <dbReference type="ARBA" id="ARBA00022737"/>
    </source>
</evidence>
<feature type="compositionally biased region" description="Acidic residues" evidence="3">
    <location>
        <begin position="39"/>
        <end position="48"/>
    </location>
</feature>
<proteinExistence type="predicted"/>
<gene>
    <name evidence="4" type="ORF">SELO1098_LOCUS5827</name>
</gene>
<name>A0A7S3GUX7_9STRA</name>
<protein>
    <submittedName>
        <fullName evidence="4">Uncharacterized protein</fullName>
    </submittedName>
</protein>
<evidence type="ECO:0000256" key="2">
    <source>
        <dbReference type="ARBA" id="ARBA00022803"/>
    </source>
</evidence>
<accession>A0A7S3GUX7</accession>
<sequence length="218" mass="23680">MDERGKPVPQVPLEIELSDDDEPPPRPKEPEPAAAEAFDIADSDEEDPERVPEDSGPFPPLPPARRPGAPIEEPSEEAAVACHAAKQAASEAAEDGDDALALQQYTVAIMTGAASALLFVRRAELLLKQRRPNAAVRDCSAALEVNMDCGKAYRVRGMAHRRIGRWQAAHQDISLGQKLDYEDSAVELQKLVAEKATRAAERRAAIARDAPGRKRHKG</sequence>
<evidence type="ECO:0000256" key="3">
    <source>
        <dbReference type="SAM" id="MobiDB-lite"/>
    </source>
</evidence>
<dbReference type="GO" id="GO:0030544">
    <property type="term" value="F:Hsp70 protein binding"/>
    <property type="evidence" value="ECO:0007669"/>
    <property type="project" value="TreeGrafter"/>
</dbReference>
<dbReference type="AlphaFoldDB" id="A0A7S3GUX7"/>
<evidence type="ECO:0000313" key="4">
    <source>
        <dbReference type="EMBL" id="CAE0276997.1"/>
    </source>
</evidence>
<keyword evidence="2" id="KW-0802">TPR repeat</keyword>
<dbReference type="EMBL" id="HBIC01011612">
    <property type="protein sequence ID" value="CAE0276997.1"/>
    <property type="molecule type" value="Transcribed_RNA"/>
</dbReference>
<dbReference type="PANTHER" id="PTHR45883:SF2">
    <property type="entry name" value="HSC70-INTERACTING PROTEIN"/>
    <property type="match status" value="1"/>
</dbReference>
<dbReference type="InterPro" id="IPR011990">
    <property type="entry name" value="TPR-like_helical_dom_sf"/>
</dbReference>
<dbReference type="PANTHER" id="PTHR45883">
    <property type="entry name" value="HSC70-INTERACTING PROTEIN"/>
    <property type="match status" value="1"/>
</dbReference>